<reference evidence="6" key="1">
    <citation type="submission" date="2016-11" db="EMBL/GenBank/DDBJ databases">
        <authorList>
            <person name="Varghese N."/>
            <person name="Submissions S."/>
        </authorList>
    </citation>
    <scope>NUCLEOTIDE SEQUENCE [LARGE SCALE GENOMIC DNA]</scope>
    <source>
        <strain evidence="6">DSM 17539</strain>
    </source>
</reference>
<evidence type="ECO:0000313" key="6">
    <source>
        <dbReference type="Proteomes" id="UP000184406"/>
    </source>
</evidence>
<dbReference type="Gene3D" id="1.50.10.100">
    <property type="entry name" value="Chondroitin AC/alginate lyase"/>
    <property type="match status" value="1"/>
</dbReference>
<evidence type="ECO:0000259" key="2">
    <source>
        <dbReference type="Pfam" id="PF07940"/>
    </source>
</evidence>
<feature type="domain" description="Heparinase II/III-like C-terminal" evidence="2">
    <location>
        <begin position="503"/>
        <end position="584"/>
    </location>
</feature>
<dbReference type="AlphaFoldDB" id="A0A1M4UCM7"/>
<keyword evidence="6" id="KW-1185">Reference proteome</keyword>
<dbReference type="EMBL" id="FQUX01000001">
    <property type="protein sequence ID" value="SHE54499.1"/>
    <property type="molecule type" value="Genomic_DNA"/>
</dbReference>
<evidence type="ECO:0000259" key="3">
    <source>
        <dbReference type="Pfam" id="PF26374"/>
    </source>
</evidence>
<dbReference type="InterPro" id="IPR012480">
    <property type="entry name" value="Hepar_II_III_C"/>
</dbReference>
<name>A0A1M4UCM7_9FLAO</name>
<evidence type="ECO:0000259" key="4">
    <source>
        <dbReference type="Pfam" id="PF26377"/>
    </source>
</evidence>
<protein>
    <submittedName>
        <fullName evidence="5">Heparinase II/III-like protein</fullName>
    </submittedName>
</protein>
<dbReference type="InterPro" id="IPR058848">
    <property type="entry name" value="Ulvan_lyase_C"/>
</dbReference>
<dbReference type="InterPro" id="IPR008929">
    <property type="entry name" value="Chondroitin_lyas"/>
</dbReference>
<evidence type="ECO:0000313" key="5">
    <source>
        <dbReference type="EMBL" id="SHE54499.1"/>
    </source>
</evidence>
<dbReference type="GO" id="GO:0030313">
    <property type="term" value="C:cell envelope"/>
    <property type="evidence" value="ECO:0007669"/>
    <property type="project" value="UniProtKB-SubCell"/>
</dbReference>
<sequence length="948" mass="108397">MGKKTGQQIKYMGNRIFVLATIVFLCNCELAFAQFLFPDSIERAHPRMLAPHLNRDNILGKIENSEEIRSDYKAFKNRIIKYVDQYKTDPEWLSSRLQMYWKSHATDVFVDGEFYSHAKGRAPVPTVRFTGQRDYVTAYKTPELQDIKPYLEDERGLFLQNKNTDEWEWVPPSKTGRIIENTNEKIMKIARDAAIVYFIERDEAYAQLAAHLFDVYMKGLYYRNEVIDLQHGNVQRIIGLTSFQVIKENIVDELAETYEFLYDFIQAKKKSMVPIYTGSLKKLAEIIIKNGVPDNNWNLHQANFVIQLALALDNDKDYEDGKGCQYYLHRVFNETEARQWSVSDVLAYGYDQDNGVWNESAGYGLSVAKGYTHMARVIQEALGVDIMLAMPIIPNAVEVMPQYLFPNKHIAAFGDSHYGTLEIEPFLDLVANAQMFGKPQQEEKFTSMLYMLNGKQDKLKEKRIKDPFLDFLFNTEVVLDSGIAAAKQDNFMTQTFYAPTVSWLAMRNGHDTENGLMISQVASLGNHAHSNGLAMELYGKGYILAPESGRGSSYFQPDYREYYSQFPAHNTVSVNGKSQYEKMRSYYPFQVNDLYPKSGRKTGYYPNISFSDLYFNEPSTNSDQNRVMAIVRTGEKTGYYVDIFRSRTKTNNADYHDYFYHNLGQELHYTTLDNQPLTLKASSKLNSKSGNIKAYDYLYDEASLRMDNSFKATYNLSINNEMVKMNMWMNGNDNRELFTVKSPHSEAFRNILPEKIEKAPLLTTVVRQYGEAWKRPFVAVYEPSTGKEPATITAIKPFAVANDRASFVGLQINSKTARTDYVFSSDVLDSYQHNGIEFTGTFGMLTQEGNSTTLFIGAGKEMRFKGYSIEILGKKSSSATLVTGQQLKLTCNDPIFLTVPDNHKEGEVVLNIGFKELRGARKNIKGKKVVQFKIPPTNFQNISIELKP</sequence>
<evidence type="ECO:0000256" key="1">
    <source>
        <dbReference type="ARBA" id="ARBA00004196"/>
    </source>
</evidence>
<dbReference type="GO" id="GO:0016829">
    <property type="term" value="F:lyase activity"/>
    <property type="evidence" value="ECO:0007669"/>
    <property type="project" value="InterPro"/>
</dbReference>
<dbReference type="SUPFAM" id="SSF48230">
    <property type="entry name" value="Chondroitin AC/alginate lyase"/>
    <property type="match status" value="1"/>
</dbReference>
<dbReference type="Pfam" id="PF26374">
    <property type="entry name" value="Ulvan_lyaseC"/>
    <property type="match status" value="1"/>
</dbReference>
<dbReference type="Pfam" id="PF07940">
    <property type="entry name" value="Hepar_II_III_C"/>
    <property type="match status" value="1"/>
</dbReference>
<feature type="domain" description="Endo-acting ulvan lyase C-terminal" evidence="3">
    <location>
        <begin position="799"/>
        <end position="878"/>
    </location>
</feature>
<dbReference type="InterPro" id="IPR058849">
    <property type="entry name" value="Ulvan_lyase_2nd"/>
</dbReference>
<dbReference type="Proteomes" id="UP000184406">
    <property type="component" value="Unassembled WGS sequence"/>
</dbReference>
<feature type="domain" description="Endo-acting ulvan lyase 2nd" evidence="4">
    <location>
        <begin position="353"/>
        <end position="480"/>
    </location>
</feature>
<gene>
    <name evidence="5" type="ORF">SAMN03080594_101572</name>
</gene>
<comment type="subcellular location">
    <subcellularLocation>
        <location evidence="1">Cell envelope</location>
    </subcellularLocation>
</comment>
<organism evidence="5 6">
    <name type="scientific">Arenibacter palladensis</name>
    <dbReference type="NCBI Taxonomy" id="237373"/>
    <lineage>
        <taxon>Bacteria</taxon>
        <taxon>Pseudomonadati</taxon>
        <taxon>Bacteroidota</taxon>
        <taxon>Flavobacteriia</taxon>
        <taxon>Flavobacteriales</taxon>
        <taxon>Flavobacteriaceae</taxon>
        <taxon>Arenibacter</taxon>
    </lineage>
</organism>
<proteinExistence type="predicted"/>
<dbReference type="Gene3D" id="2.70.98.70">
    <property type="match status" value="1"/>
</dbReference>
<dbReference type="Pfam" id="PF26377">
    <property type="entry name" value="Ulvan_lyase_2nd"/>
    <property type="match status" value="1"/>
</dbReference>
<accession>A0A1M4UCM7</accession>